<name>A0ABY7PWB4_9ACTN</name>
<organism evidence="1 2">
    <name type="scientific">Kitasatospora cathayae</name>
    <dbReference type="NCBI Taxonomy" id="3004092"/>
    <lineage>
        <taxon>Bacteria</taxon>
        <taxon>Bacillati</taxon>
        <taxon>Actinomycetota</taxon>
        <taxon>Actinomycetes</taxon>
        <taxon>Kitasatosporales</taxon>
        <taxon>Streptomycetaceae</taxon>
        <taxon>Kitasatospora</taxon>
    </lineage>
</organism>
<evidence type="ECO:0000313" key="2">
    <source>
        <dbReference type="Proteomes" id="UP001212821"/>
    </source>
</evidence>
<dbReference type="Proteomes" id="UP001212821">
    <property type="component" value="Chromosome"/>
</dbReference>
<gene>
    <name evidence="1" type="ORF">O1G21_01295</name>
</gene>
<dbReference type="EMBL" id="CP115450">
    <property type="protein sequence ID" value="WBP84620.1"/>
    <property type="molecule type" value="Genomic_DNA"/>
</dbReference>
<keyword evidence="2" id="KW-1185">Reference proteome</keyword>
<reference evidence="2" key="1">
    <citation type="submission" date="2022-12" db="EMBL/GenBank/DDBJ databases">
        <authorList>
            <person name="Mo P."/>
        </authorList>
    </citation>
    <scope>NUCLEOTIDE SEQUENCE [LARGE SCALE GENOMIC DNA]</scope>
    <source>
        <strain evidence="2">HUAS 3-15</strain>
    </source>
</reference>
<accession>A0ABY7PWB4</accession>
<protein>
    <submittedName>
        <fullName evidence="1">Uncharacterized protein</fullName>
    </submittedName>
</protein>
<dbReference type="RefSeq" id="WP_270139976.1">
    <property type="nucleotide sequence ID" value="NZ_CP115450.1"/>
</dbReference>
<sequence length="84" mass="8925">MAGDLLRGRLRRWCSFPRPVGSPPARIGIAANLRASIVHLTLTTINVTDGLLKVVADYDNGWASAEQSGRQAVAVVTTTAGPLR</sequence>
<proteinExistence type="predicted"/>
<evidence type="ECO:0000313" key="1">
    <source>
        <dbReference type="EMBL" id="WBP84620.1"/>
    </source>
</evidence>